<protein>
    <submittedName>
        <fullName evidence="1">SRPBCC family protein</fullName>
    </submittedName>
</protein>
<dbReference type="InterPro" id="IPR019587">
    <property type="entry name" value="Polyketide_cyclase/dehydratase"/>
</dbReference>
<dbReference type="Pfam" id="PF10604">
    <property type="entry name" value="Polyketide_cyc2"/>
    <property type="match status" value="1"/>
</dbReference>
<dbReference type="InterPro" id="IPR023393">
    <property type="entry name" value="START-like_dom_sf"/>
</dbReference>
<evidence type="ECO:0000313" key="1">
    <source>
        <dbReference type="EMBL" id="MBK4346110.1"/>
    </source>
</evidence>
<name>A0A934W324_9MICO</name>
<keyword evidence="2" id="KW-1185">Reference proteome</keyword>
<dbReference type="RefSeq" id="WP_200554471.1">
    <property type="nucleotide sequence ID" value="NZ_JAEPES010000001.1"/>
</dbReference>
<dbReference type="EMBL" id="JAEPES010000001">
    <property type="protein sequence ID" value="MBK4346110.1"/>
    <property type="molecule type" value="Genomic_DNA"/>
</dbReference>
<comment type="caution">
    <text evidence="1">The sequence shown here is derived from an EMBL/GenBank/DDBJ whole genome shotgun (WGS) entry which is preliminary data.</text>
</comment>
<evidence type="ECO:0000313" key="2">
    <source>
        <dbReference type="Proteomes" id="UP000636458"/>
    </source>
</evidence>
<sequence length="157" mass="17754">MVTTSASAEGTTIAPLDRAWQISTPLTPVGFYPKFGPLPAVIEVRDQTGAWDAPGQTRQLMLSDRGSVIEHLQLVDAPRRFEYRLSDFQKLFGKLVSGARAEWLYTEVAGGTSIRWTYTFEPYPRARLLVGLIVRLFWAPYMRRVLPGIIAEVERRV</sequence>
<reference evidence="1" key="1">
    <citation type="submission" date="2021-01" db="EMBL/GenBank/DDBJ databases">
        <title>Lacisediminihabitans sp. nov. strain G11-30, isolated from Antarctic Soil.</title>
        <authorList>
            <person name="Li J."/>
        </authorList>
    </citation>
    <scope>NUCLEOTIDE SEQUENCE</scope>
    <source>
        <strain evidence="1">G11-30</strain>
    </source>
</reference>
<dbReference type="Gene3D" id="3.30.530.20">
    <property type="match status" value="1"/>
</dbReference>
<dbReference type="SUPFAM" id="SSF55961">
    <property type="entry name" value="Bet v1-like"/>
    <property type="match status" value="1"/>
</dbReference>
<proteinExistence type="predicted"/>
<dbReference type="Proteomes" id="UP000636458">
    <property type="component" value="Unassembled WGS sequence"/>
</dbReference>
<gene>
    <name evidence="1" type="ORF">IV501_00550</name>
</gene>
<dbReference type="AlphaFoldDB" id="A0A934W324"/>
<organism evidence="1 2">
    <name type="scientific">Lacisediminihabitans changchengi</name>
    <dbReference type="NCBI Taxonomy" id="2787634"/>
    <lineage>
        <taxon>Bacteria</taxon>
        <taxon>Bacillati</taxon>
        <taxon>Actinomycetota</taxon>
        <taxon>Actinomycetes</taxon>
        <taxon>Micrococcales</taxon>
        <taxon>Microbacteriaceae</taxon>
        <taxon>Lacisediminihabitans</taxon>
    </lineage>
</organism>
<accession>A0A934W324</accession>